<sequence>MMMILYSMMVTLATLFLWMKHPLSMGFILVLQTVIITMASGLMLSNFFFSYIIMIIMLSGALVLFIYMASIASNEKFMTTLNMMMLSLFMFLTSLLVISNMNEMNEVPLNNNNLYSLITLIKLFNTLSAYMTITMILYLLLTMIITSFIASNSEGPLRMKTYEQTNT</sequence>
<organism evidence="2">
    <name type="scientific">Irochrotus sibiricus</name>
    <dbReference type="NCBI Taxonomy" id="2080396"/>
    <lineage>
        <taxon>Eukaryota</taxon>
        <taxon>Metazoa</taxon>
        <taxon>Ecdysozoa</taxon>
        <taxon>Arthropoda</taxon>
        <taxon>Hexapoda</taxon>
        <taxon>Insecta</taxon>
        <taxon>Pterygota</taxon>
        <taxon>Neoptera</taxon>
        <taxon>Paraneoptera</taxon>
        <taxon>Hemiptera</taxon>
        <taxon>Heteroptera</taxon>
        <taxon>Panheteroptera</taxon>
        <taxon>Pentatomomorpha</taxon>
        <taxon>Pentatomoidea</taxon>
        <taxon>Scutelleridae</taxon>
        <taxon>Odontoscelinae</taxon>
        <taxon>Irochrotus</taxon>
    </lineage>
</organism>
<gene>
    <name evidence="2" type="primary">ND6</name>
</gene>
<proteinExistence type="predicted"/>
<protein>
    <submittedName>
        <fullName evidence="2">NADH dehydrogenase subunit 6</fullName>
    </submittedName>
</protein>
<keyword evidence="1" id="KW-0472">Membrane</keyword>
<keyword evidence="1" id="KW-1133">Transmembrane helix</keyword>
<feature type="transmembrane region" description="Helical" evidence="1">
    <location>
        <begin position="50"/>
        <end position="69"/>
    </location>
</feature>
<reference evidence="2" key="1">
    <citation type="journal article" date="2018" name="Cladistics">
        <title>Phylogeny and the colourful history of jewel bugs (Insecta: Hemiptera: Scutelleridae).</title>
        <authorList>
            <person name="Wu Y."/>
            <person name="Redei D."/>
            <person name="Eger J."/>
            <person name="Wang Y."/>
            <person name="Wu H."/>
            <person name="Carapezza A."/>
            <person name="Kment P."/>
            <person name="Cai B."/>
            <person name="Sun X."/>
            <person name="Guo P."/>
            <person name="Luo J."/>
            <person name="Xie Q."/>
        </authorList>
    </citation>
    <scope>NUCLEOTIDE SEQUENCE</scope>
</reference>
<dbReference type="AlphaFoldDB" id="A0A2P1CMM5"/>
<accession>A0A2P1CMM5</accession>
<dbReference type="EMBL" id="MF173938">
    <property type="protein sequence ID" value="AVJ52580.1"/>
    <property type="molecule type" value="Genomic_DNA"/>
</dbReference>
<keyword evidence="1" id="KW-0812">Transmembrane</keyword>
<feature type="transmembrane region" description="Helical" evidence="1">
    <location>
        <begin position="81"/>
        <end position="101"/>
    </location>
</feature>
<evidence type="ECO:0000313" key="2">
    <source>
        <dbReference type="EMBL" id="AVJ52580.1"/>
    </source>
</evidence>
<feature type="transmembrane region" description="Helical" evidence="1">
    <location>
        <begin position="127"/>
        <end position="150"/>
    </location>
</feature>
<geneLocation type="mitochondrion" evidence="2"/>
<evidence type="ECO:0000256" key="1">
    <source>
        <dbReference type="SAM" id="Phobius"/>
    </source>
</evidence>
<keyword evidence="2" id="KW-0496">Mitochondrion</keyword>
<name>A0A2P1CMM5_9HEMI</name>